<keyword evidence="11" id="KW-1185">Reference proteome</keyword>
<comment type="pathway">
    <text evidence="1 5 6">Protein modification; protein lipoylation via endogenous pathway; protein N(6)-(lipoyl)lysine from octanoyl-[acyl-carrier-protein]: step 1/2.</text>
</comment>
<evidence type="ECO:0000256" key="9">
    <source>
        <dbReference type="PIRSR" id="PIRSR016262-3"/>
    </source>
</evidence>
<dbReference type="PROSITE" id="PS51733">
    <property type="entry name" value="BPL_LPL_CATALYTIC"/>
    <property type="match status" value="1"/>
</dbReference>
<comment type="subcellular location">
    <subcellularLocation>
        <location evidence="5">Cytoplasm</location>
    </subcellularLocation>
</comment>
<dbReference type="Proteomes" id="UP000595053">
    <property type="component" value="Chromosome"/>
</dbReference>
<comment type="catalytic activity">
    <reaction evidence="5 6">
        <text>octanoyl-[ACP] + L-lysyl-[protein] = N(6)-octanoyl-L-lysyl-[protein] + holo-[ACP] + H(+)</text>
        <dbReference type="Rhea" id="RHEA:17665"/>
        <dbReference type="Rhea" id="RHEA-COMP:9636"/>
        <dbReference type="Rhea" id="RHEA-COMP:9685"/>
        <dbReference type="Rhea" id="RHEA-COMP:9752"/>
        <dbReference type="Rhea" id="RHEA-COMP:9928"/>
        <dbReference type="ChEBI" id="CHEBI:15378"/>
        <dbReference type="ChEBI" id="CHEBI:29969"/>
        <dbReference type="ChEBI" id="CHEBI:64479"/>
        <dbReference type="ChEBI" id="CHEBI:78463"/>
        <dbReference type="ChEBI" id="CHEBI:78809"/>
        <dbReference type="EC" id="2.3.1.181"/>
    </reaction>
</comment>
<dbReference type="GO" id="GO:0033819">
    <property type="term" value="F:lipoyl(octanoyl) transferase activity"/>
    <property type="evidence" value="ECO:0007669"/>
    <property type="project" value="UniProtKB-EC"/>
</dbReference>
<dbReference type="InterPro" id="IPR020605">
    <property type="entry name" value="Octanoyltransferase_CS"/>
</dbReference>
<dbReference type="InterPro" id="IPR000544">
    <property type="entry name" value="Octanoyltransferase"/>
</dbReference>
<organism evidence="10 11">
    <name type="scientific">Trueperella pecoris</name>
    <dbReference type="NCBI Taxonomy" id="2733571"/>
    <lineage>
        <taxon>Bacteria</taxon>
        <taxon>Bacillati</taxon>
        <taxon>Actinomycetota</taxon>
        <taxon>Actinomycetes</taxon>
        <taxon>Actinomycetales</taxon>
        <taxon>Actinomycetaceae</taxon>
        <taxon>Trueperella</taxon>
    </lineage>
</organism>
<comment type="miscellaneous">
    <text evidence="5">In the reaction, the free carboxyl group of octanoic acid is attached via an amide linkage to the epsilon-amino group of a specific lysine residue of lipoyl domains of lipoate-dependent enzymes.</text>
</comment>
<comment type="function">
    <text evidence="4 5 6">Catalyzes the transfer of endogenously produced octanoic acid from octanoyl-acyl-carrier-protein onto the lipoyl domains of lipoate-dependent enzymes. Lipoyl-ACP can also act as a substrate although octanoyl-ACP is likely to be the physiological substrate.</text>
</comment>
<name>A0A7M1QVQ3_9ACTO</name>
<dbReference type="PANTHER" id="PTHR10993:SF7">
    <property type="entry name" value="LIPOYLTRANSFERASE 2, MITOCHONDRIAL-RELATED"/>
    <property type="match status" value="1"/>
</dbReference>
<dbReference type="NCBIfam" id="NF010925">
    <property type="entry name" value="PRK14345.1"/>
    <property type="match status" value="1"/>
</dbReference>
<comment type="similarity">
    <text evidence="5 6">Belongs to the LipB family.</text>
</comment>
<feature type="active site" description="Acyl-thioester intermediate" evidence="5 7">
    <location>
        <position position="171"/>
    </location>
</feature>
<feature type="binding site" evidence="5 8">
    <location>
        <begin position="140"/>
        <end position="142"/>
    </location>
    <ligand>
        <name>substrate</name>
    </ligand>
</feature>
<dbReference type="Pfam" id="PF21948">
    <property type="entry name" value="LplA-B_cat"/>
    <property type="match status" value="1"/>
</dbReference>
<feature type="binding site" evidence="5 8">
    <location>
        <begin position="69"/>
        <end position="76"/>
    </location>
    <ligand>
        <name>substrate</name>
    </ligand>
</feature>
<sequence>MQIVNMLNFGPLQYMDVDHVQRFIHGEVAAQRMPDSLIVWESQDTYTAGRRTNDADIPDTSIPVIRMDRGGSVTYHGPGQLVVYPVVKVRPPKDVVTFVRNTELAIMDAMKEFGLQTYQVEGRSGVWILQPGQKDRKLCAIGIKFADDATMHGLALNVTTNLDLFMKVIPCGLQDAGVASLESLGITTTLADVASVLLPHLAAAYQPLLLRPTQELTTANSEEILATIRNNSAPKFINDVTGTMWEPKGSRPQA</sequence>
<keyword evidence="5" id="KW-0963">Cytoplasm</keyword>
<dbReference type="CDD" id="cd16444">
    <property type="entry name" value="LipB"/>
    <property type="match status" value="1"/>
</dbReference>
<accession>A0A7M1QVQ3</accession>
<evidence type="ECO:0000256" key="4">
    <source>
        <dbReference type="ARBA" id="ARBA00024732"/>
    </source>
</evidence>
<accession>A0A8A5U423</accession>
<dbReference type="GO" id="GO:0005737">
    <property type="term" value="C:cytoplasm"/>
    <property type="evidence" value="ECO:0007669"/>
    <property type="project" value="UniProtKB-SubCell"/>
</dbReference>
<dbReference type="GO" id="GO:0009249">
    <property type="term" value="P:protein lipoylation"/>
    <property type="evidence" value="ECO:0007669"/>
    <property type="project" value="InterPro"/>
</dbReference>
<dbReference type="EMBL" id="CP063213">
    <property type="protein sequence ID" value="QOR45237.1"/>
    <property type="molecule type" value="Genomic_DNA"/>
</dbReference>
<gene>
    <name evidence="5 10" type="primary">lipB</name>
    <name evidence="10" type="ORF">INS88_08115</name>
</gene>
<dbReference type="RefSeq" id="WP_193327015.1">
    <property type="nucleotide sequence ID" value="NZ_CP053291.1"/>
</dbReference>
<dbReference type="NCBIfam" id="TIGR00214">
    <property type="entry name" value="lipB"/>
    <property type="match status" value="1"/>
</dbReference>
<dbReference type="Gene3D" id="3.30.930.10">
    <property type="entry name" value="Bira Bifunctional Protein, Domain 2"/>
    <property type="match status" value="1"/>
</dbReference>
<keyword evidence="3 5" id="KW-0012">Acyltransferase</keyword>
<evidence type="ECO:0000256" key="8">
    <source>
        <dbReference type="PIRSR" id="PIRSR016262-2"/>
    </source>
</evidence>
<dbReference type="AlphaFoldDB" id="A0A7M1QVQ3"/>
<dbReference type="HAMAP" id="MF_00013">
    <property type="entry name" value="LipB"/>
    <property type="match status" value="1"/>
</dbReference>
<evidence type="ECO:0000256" key="1">
    <source>
        <dbReference type="ARBA" id="ARBA00004821"/>
    </source>
</evidence>
<proteinExistence type="inferred from homology"/>
<dbReference type="EC" id="2.3.1.181" evidence="5 6"/>
<feature type="site" description="Lowers pKa of active site Cys" evidence="5 9">
    <location>
        <position position="137"/>
    </location>
</feature>
<dbReference type="UniPathway" id="UPA00538">
    <property type="reaction ID" value="UER00592"/>
</dbReference>
<dbReference type="PANTHER" id="PTHR10993">
    <property type="entry name" value="OCTANOYLTRANSFERASE"/>
    <property type="match status" value="1"/>
</dbReference>
<dbReference type="PIRSF" id="PIRSF016262">
    <property type="entry name" value="LPLase"/>
    <property type="match status" value="1"/>
</dbReference>
<evidence type="ECO:0000256" key="5">
    <source>
        <dbReference type="HAMAP-Rule" id="MF_00013"/>
    </source>
</evidence>
<dbReference type="PROSITE" id="PS01313">
    <property type="entry name" value="LIPB"/>
    <property type="match status" value="1"/>
</dbReference>
<dbReference type="InterPro" id="IPR045864">
    <property type="entry name" value="aa-tRNA-synth_II/BPL/LPL"/>
</dbReference>
<reference evidence="10 11" key="1">
    <citation type="submission" date="2020-10" db="EMBL/GenBank/DDBJ databases">
        <title>Trueperella pecoris sp. nov. isolated from bovine and porcine specimens.</title>
        <authorList>
            <person name="Schoenecker L."/>
            <person name="Schnydrig P."/>
            <person name="Brodard I."/>
            <person name="Thomann A."/>
            <person name="Hemphill A."/>
            <person name="Rodriguez-Campos S."/>
            <person name="Perreten V."/>
            <person name="Jores J."/>
            <person name="Kittl S."/>
        </authorList>
    </citation>
    <scope>NUCLEOTIDE SEQUENCE [LARGE SCALE GENOMIC DNA]</scope>
    <source>
        <strain evidence="10 11">15A0121</strain>
    </source>
</reference>
<dbReference type="SUPFAM" id="SSF55681">
    <property type="entry name" value="Class II aaRS and biotin synthetases"/>
    <property type="match status" value="1"/>
</dbReference>
<evidence type="ECO:0000313" key="10">
    <source>
        <dbReference type="EMBL" id="QOR45237.1"/>
    </source>
</evidence>
<protein>
    <recommendedName>
        <fullName evidence="5 6">Octanoyltransferase</fullName>
        <ecNumber evidence="5 6">2.3.1.181</ecNumber>
    </recommendedName>
    <alternativeName>
        <fullName evidence="5">Lipoate-protein ligase B</fullName>
    </alternativeName>
    <alternativeName>
        <fullName evidence="5">Lipoyl/octanoyl transferase</fullName>
    </alternativeName>
    <alternativeName>
        <fullName evidence="5">Octanoyl-[acyl-carrier-protein]-protein N-octanoyltransferase</fullName>
    </alternativeName>
</protein>
<evidence type="ECO:0000256" key="3">
    <source>
        <dbReference type="ARBA" id="ARBA00023315"/>
    </source>
</evidence>
<keyword evidence="2 5" id="KW-0808">Transferase</keyword>
<dbReference type="InterPro" id="IPR004143">
    <property type="entry name" value="BPL_LPL_catalytic"/>
</dbReference>
<evidence type="ECO:0000256" key="6">
    <source>
        <dbReference type="PIRNR" id="PIRNR016262"/>
    </source>
</evidence>
<evidence type="ECO:0000313" key="11">
    <source>
        <dbReference type="Proteomes" id="UP000595053"/>
    </source>
</evidence>
<evidence type="ECO:0000256" key="2">
    <source>
        <dbReference type="ARBA" id="ARBA00022679"/>
    </source>
</evidence>
<feature type="binding site" evidence="5 8">
    <location>
        <begin position="153"/>
        <end position="155"/>
    </location>
    <ligand>
        <name>substrate</name>
    </ligand>
</feature>
<evidence type="ECO:0000256" key="7">
    <source>
        <dbReference type="PIRSR" id="PIRSR016262-1"/>
    </source>
</evidence>